<proteinExistence type="predicted"/>
<gene>
    <name evidence="5" type="ORF">TrST_g8217</name>
</gene>
<feature type="compositionally biased region" description="Gly residues" evidence="3">
    <location>
        <begin position="1504"/>
        <end position="1513"/>
    </location>
</feature>
<feature type="compositionally biased region" description="Basic and acidic residues" evidence="3">
    <location>
        <begin position="768"/>
        <end position="777"/>
    </location>
</feature>
<dbReference type="Pfam" id="PF00211">
    <property type="entry name" value="Guanylate_cyc"/>
    <property type="match status" value="1"/>
</dbReference>
<dbReference type="InterPro" id="IPR029787">
    <property type="entry name" value="Nucleotide_cyclase"/>
</dbReference>
<dbReference type="Gene3D" id="3.30.70.1230">
    <property type="entry name" value="Nucleotide cyclase"/>
    <property type="match status" value="2"/>
</dbReference>
<dbReference type="CDD" id="cd07302">
    <property type="entry name" value="CHD"/>
    <property type="match status" value="1"/>
</dbReference>
<dbReference type="Proteomes" id="UP001165085">
    <property type="component" value="Unassembled WGS sequence"/>
</dbReference>
<feature type="compositionally biased region" description="Polar residues" evidence="3">
    <location>
        <begin position="12"/>
        <end position="24"/>
    </location>
</feature>
<feature type="region of interest" description="Disordered" evidence="3">
    <location>
        <begin position="1501"/>
        <end position="1539"/>
    </location>
</feature>
<feature type="compositionally biased region" description="Low complexity" evidence="3">
    <location>
        <begin position="97"/>
        <end position="116"/>
    </location>
</feature>
<evidence type="ECO:0000256" key="2">
    <source>
        <dbReference type="ARBA" id="ARBA00022840"/>
    </source>
</evidence>
<feature type="region of interest" description="Disordered" evidence="3">
    <location>
        <begin position="82"/>
        <end position="117"/>
    </location>
</feature>
<dbReference type="EMBL" id="BRXY01000007">
    <property type="protein sequence ID" value="GMH51908.1"/>
    <property type="molecule type" value="Genomic_DNA"/>
</dbReference>
<organism evidence="5 6">
    <name type="scientific">Triparma strigata</name>
    <dbReference type="NCBI Taxonomy" id="1606541"/>
    <lineage>
        <taxon>Eukaryota</taxon>
        <taxon>Sar</taxon>
        <taxon>Stramenopiles</taxon>
        <taxon>Ochrophyta</taxon>
        <taxon>Bolidophyceae</taxon>
        <taxon>Parmales</taxon>
        <taxon>Triparmaceae</taxon>
        <taxon>Triparma</taxon>
    </lineage>
</organism>
<comment type="caution">
    <text evidence="5">The sequence shown here is derived from an EMBL/GenBank/DDBJ whole genome shotgun (WGS) entry which is preliminary data.</text>
</comment>
<feature type="compositionally biased region" description="Basic and acidic residues" evidence="3">
    <location>
        <begin position="1420"/>
        <end position="1433"/>
    </location>
</feature>
<feature type="region of interest" description="Disordered" evidence="3">
    <location>
        <begin position="694"/>
        <end position="721"/>
    </location>
</feature>
<name>A0A9W6ZIY1_9STRA</name>
<dbReference type="PROSITE" id="PS50125">
    <property type="entry name" value="GUANYLATE_CYCLASE_2"/>
    <property type="match status" value="1"/>
</dbReference>
<dbReference type="OrthoDB" id="194152at2759"/>
<dbReference type="SUPFAM" id="SSF55073">
    <property type="entry name" value="Nucleotide cyclase"/>
    <property type="match status" value="2"/>
</dbReference>
<feature type="region of interest" description="Disordered" evidence="3">
    <location>
        <begin position="1"/>
        <end position="38"/>
    </location>
</feature>
<evidence type="ECO:0000256" key="1">
    <source>
        <dbReference type="ARBA" id="ARBA00022741"/>
    </source>
</evidence>
<protein>
    <recommendedName>
        <fullName evidence="4">Guanylate cyclase domain-containing protein</fullName>
    </recommendedName>
</protein>
<keyword evidence="6" id="KW-1185">Reference proteome</keyword>
<dbReference type="GO" id="GO:0035556">
    <property type="term" value="P:intracellular signal transduction"/>
    <property type="evidence" value="ECO:0007669"/>
    <property type="project" value="InterPro"/>
</dbReference>
<dbReference type="GO" id="GO:0005524">
    <property type="term" value="F:ATP binding"/>
    <property type="evidence" value="ECO:0007669"/>
    <property type="project" value="UniProtKB-KW"/>
</dbReference>
<accession>A0A9W6ZIY1</accession>
<dbReference type="PANTHER" id="PTHR16305">
    <property type="entry name" value="TESTICULAR SOLUBLE ADENYLYL CYCLASE"/>
    <property type="match status" value="1"/>
</dbReference>
<dbReference type="PANTHER" id="PTHR16305:SF28">
    <property type="entry name" value="GUANYLATE CYCLASE DOMAIN-CONTAINING PROTEIN"/>
    <property type="match status" value="1"/>
</dbReference>
<keyword evidence="2" id="KW-0067">ATP-binding</keyword>
<feature type="region of interest" description="Disordered" evidence="3">
    <location>
        <begin position="267"/>
        <end position="290"/>
    </location>
</feature>
<sequence length="1539" mass="168315">MSDSIPPPPPTVNEQTDSEPTGTSPKGDPPKVKASPTLLAMAPNNLANLMGSDGEISPRNLRGISRGDSLVFEKKKRGEHVRISINVPSPDRNSVDSPRTPRTPKSPSLSSSLSQSDDCKFRTSTLLNARSASNASSVGDLKIDTTRTSLEQDLPPVNTPSLGNSVSHAGYFNTETLLSKAFNLRTDDLMLSAGAISPRKLPSSPVLQEMDTDADLTTMAKFSSTLVLEHIRHMQTEGEATVQCKEFEGAAMIVDVSGFTKMCEEFSKGGGGDRNDQKSRRKTAVDTGKESEELTANAATFATTLYRLNNEAEAAGRGGERVREVLEAVMGGIIHVVDEYGGDVLRVAGDAVIAVFHSGRKNNVKEPHLVDVCCRCAFECINLLASDEIIEKIGRKMVLHIGISSGTLESYHVCSSSHHQSMFQNVVTGPAFDDVSHALCLASAGEVVVHKRTASLLEKTSWKADSCREDKEHESRSYKRITPTSKSDEKLHRKSMAGLAKIPPPLERRIEMEPWVQGVATKTMCKVVKRYTPETVRKSASVESAGMLGEIRHATIMFVSLQSDFLTKGNIHIRLNTLEQIFSILHDNVTTYRGIIKEFSVDDKGLVLVSGFGIPPHVGVTPPTRACLCALSIKRELLDMDITSHIGITTGSVYAGSVGSQKRREFCMVGDVVNLAARLMVNAQKTVGKLRECNPDFKADKKSGSGGGGGEAQAPRKTPPKVLVRKESVMQRKSMSPHTFAGRVKEMVKTTSAAISSVQRHILHPKHRDSISRHLGEETDSDVSEEPSSPRPGKSVQELIAGFHTQVKDENHIPMILVDGNTVKEIKTGGKLHFASLPPINVKGKKDLIPINMIFGIDIGAEGEDHLSMEGGALDARRKGLSTYRYRSITDDINRSDEGGSPGGKGIQSDSNVCMSDLYRDTVLSFAQFRMVLPMVLGGTSVDLPLEDLCWIRTHGVPVYARSYSDELEADDRLFVDDHGNLSFGEMDLSFMLEIASTVPSKVQRGISNLVARLETNMQLILKVICIVGGNAPVNLILHLLETVKPFNLYWSTLCSELPRTSIHHEQQDPAKNPPSFSRQSSAPLAGKRNSHEFNFLRRKDAAEQLRESKLKAYKEKFAKRRSQTMSAGEGGEGQSSISVGKTNSDRERKSEGDKGEGLTEEEEEVGNGEKRIAFTDQMHSRGYELLVETMTRLSSKQFFQFNPTELEKGVTVTDMFMVDTVCGVMPFQQRTSLHEAVAQWHKMETEHDIGERMKRFPIIVHHYVMAMKEERASAELMMLNLLGGDYIDQWVLKQVKPMLPTMTDGKFTASKAAFEEDDYLARSLLALPAIPWLRGLAKAIRGQQIGAVLIKIAARFRTFFDNFRAKKLSGSLKRAVIKVSTVEMLRSGGKEGARAPPLSPISSVGSGLVVTDLKGAKEKTEQVKAERRESRKGAVRQMRRSSSAIVIDDDMRNRLKEFGVGGKGSTGKGEEEECLTPTRVQFAKEGTIMSVGGAGKPFDFDDVGGGGGGGGAMPKPLSIKRSVSEQVTTQVMTPPKSL</sequence>
<feature type="region of interest" description="Disordered" evidence="3">
    <location>
        <begin position="762"/>
        <end position="795"/>
    </location>
</feature>
<dbReference type="GO" id="GO:0009190">
    <property type="term" value="P:cyclic nucleotide biosynthetic process"/>
    <property type="evidence" value="ECO:0007669"/>
    <property type="project" value="InterPro"/>
</dbReference>
<evidence type="ECO:0000313" key="6">
    <source>
        <dbReference type="Proteomes" id="UP001165085"/>
    </source>
</evidence>
<feature type="domain" description="Guanylate cyclase" evidence="4">
    <location>
        <begin position="545"/>
        <end position="680"/>
    </location>
</feature>
<feature type="region of interest" description="Disordered" evidence="3">
    <location>
        <begin position="473"/>
        <end position="492"/>
    </location>
</feature>
<feature type="region of interest" description="Disordered" evidence="3">
    <location>
        <begin position="1063"/>
        <end position="1097"/>
    </location>
</feature>
<keyword evidence="1" id="KW-0547">Nucleotide-binding</keyword>
<evidence type="ECO:0000313" key="5">
    <source>
        <dbReference type="EMBL" id="GMH51908.1"/>
    </source>
</evidence>
<dbReference type="GO" id="GO:0004016">
    <property type="term" value="F:adenylate cyclase activity"/>
    <property type="evidence" value="ECO:0007669"/>
    <property type="project" value="TreeGrafter"/>
</dbReference>
<dbReference type="InterPro" id="IPR001054">
    <property type="entry name" value="A/G_cyclase"/>
</dbReference>
<feature type="compositionally biased region" description="Basic and acidic residues" evidence="3">
    <location>
        <begin position="1144"/>
        <end position="1158"/>
    </location>
</feature>
<evidence type="ECO:0000259" key="4">
    <source>
        <dbReference type="PROSITE" id="PS50125"/>
    </source>
</evidence>
<feature type="region of interest" description="Disordered" evidence="3">
    <location>
        <begin position="1118"/>
        <end position="1170"/>
    </location>
</feature>
<feature type="compositionally biased region" description="Pro residues" evidence="3">
    <location>
        <begin position="1"/>
        <end position="11"/>
    </location>
</feature>
<evidence type="ECO:0000256" key="3">
    <source>
        <dbReference type="SAM" id="MobiDB-lite"/>
    </source>
</evidence>
<reference evidence="6" key="1">
    <citation type="journal article" date="2023" name="Commun. Biol.">
        <title>Genome analysis of Parmales, the sister group of diatoms, reveals the evolutionary specialization of diatoms from phago-mixotrophs to photoautotrophs.</title>
        <authorList>
            <person name="Ban H."/>
            <person name="Sato S."/>
            <person name="Yoshikawa S."/>
            <person name="Yamada K."/>
            <person name="Nakamura Y."/>
            <person name="Ichinomiya M."/>
            <person name="Sato N."/>
            <person name="Blanc-Mathieu R."/>
            <person name="Endo H."/>
            <person name="Kuwata A."/>
            <person name="Ogata H."/>
        </authorList>
    </citation>
    <scope>NUCLEOTIDE SEQUENCE [LARGE SCALE GENOMIC DNA]</scope>
    <source>
        <strain evidence="6">NIES 3701</strain>
    </source>
</reference>
<dbReference type="GO" id="GO:0005737">
    <property type="term" value="C:cytoplasm"/>
    <property type="evidence" value="ECO:0007669"/>
    <property type="project" value="TreeGrafter"/>
</dbReference>
<feature type="region of interest" description="Disordered" evidence="3">
    <location>
        <begin position="1420"/>
        <end position="1442"/>
    </location>
</feature>
<feature type="compositionally biased region" description="Basic and acidic residues" evidence="3">
    <location>
        <begin position="694"/>
        <end position="703"/>
    </location>
</feature>